<dbReference type="RefSeq" id="WP_088254024.1">
    <property type="nucleotide sequence ID" value="NZ_NIDE01000004.1"/>
</dbReference>
<dbReference type="Pfam" id="PF11845">
    <property type="entry name" value="Tll0287-like"/>
    <property type="match status" value="1"/>
</dbReference>
<evidence type="ECO:0000256" key="2">
    <source>
        <dbReference type="ARBA" id="ARBA00004370"/>
    </source>
</evidence>
<dbReference type="Pfam" id="PF00512">
    <property type="entry name" value="HisKA"/>
    <property type="match status" value="1"/>
</dbReference>
<evidence type="ECO:0000313" key="13">
    <source>
        <dbReference type="Proteomes" id="UP000214646"/>
    </source>
</evidence>
<dbReference type="CDD" id="cd06225">
    <property type="entry name" value="HAMP"/>
    <property type="match status" value="1"/>
</dbReference>
<dbReference type="SUPFAM" id="SSF158472">
    <property type="entry name" value="HAMP domain-like"/>
    <property type="match status" value="1"/>
</dbReference>
<dbReference type="CDD" id="cd00082">
    <property type="entry name" value="HisKA"/>
    <property type="match status" value="1"/>
</dbReference>
<dbReference type="Gene3D" id="6.10.340.10">
    <property type="match status" value="1"/>
</dbReference>
<comment type="caution">
    <text evidence="12">The sequence shown here is derived from an EMBL/GenBank/DDBJ whole genome shotgun (WGS) entry which is preliminary data.</text>
</comment>
<keyword evidence="7" id="KW-0902">Two-component regulatory system</keyword>
<dbReference type="GO" id="GO:0000155">
    <property type="term" value="F:phosphorelay sensor kinase activity"/>
    <property type="evidence" value="ECO:0007669"/>
    <property type="project" value="InterPro"/>
</dbReference>
<name>A0A225DXA4_9BACT</name>
<proteinExistence type="predicted"/>
<dbReference type="EC" id="2.7.13.3" evidence="3"/>
<evidence type="ECO:0000313" key="12">
    <source>
        <dbReference type="EMBL" id="OWK43128.1"/>
    </source>
</evidence>
<dbReference type="OrthoDB" id="9813394at2"/>
<dbReference type="InterPro" id="IPR004358">
    <property type="entry name" value="Sig_transdc_His_kin-like_C"/>
</dbReference>
<dbReference type="CDD" id="cd16922">
    <property type="entry name" value="HATPase_EvgS-ArcB-TorS-like"/>
    <property type="match status" value="1"/>
</dbReference>
<reference evidence="13" key="1">
    <citation type="submission" date="2017-06" db="EMBL/GenBank/DDBJ databases">
        <title>Genome analysis of Fimbriiglobus ruber SP5, the first member of the order Planctomycetales with confirmed chitinolytic capability.</title>
        <authorList>
            <person name="Ravin N.V."/>
            <person name="Rakitin A.L."/>
            <person name="Ivanova A.A."/>
            <person name="Beletsky A.V."/>
            <person name="Kulichevskaya I.S."/>
            <person name="Mardanov A.V."/>
            <person name="Dedysh S.N."/>
        </authorList>
    </citation>
    <scope>NUCLEOTIDE SEQUENCE [LARGE SCALE GENOMIC DNA]</scope>
    <source>
        <strain evidence="13">SP5</strain>
    </source>
</reference>
<dbReference type="Gene3D" id="1.10.287.130">
    <property type="match status" value="1"/>
</dbReference>
<keyword evidence="6 12" id="KW-0418">Kinase</keyword>
<dbReference type="InterPro" id="IPR036097">
    <property type="entry name" value="HisK_dim/P_sf"/>
</dbReference>
<organism evidence="12 13">
    <name type="scientific">Fimbriiglobus ruber</name>
    <dbReference type="NCBI Taxonomy" id="1908690"/>
    <lineage>
        <taxon>Bacteria</taxon>
        <taxon>Pseudomonadati</taxon>
        <taxon>Planctomycetota</taxon>
        <taxon>Planctomycetia</taxon>
        <taxon>Gemmatales</taxon>
        <taxon>Gemmataceae</taxon>
        <taxon>Fimbriiglobus</taxon>
    </lineage>
</organism>
<dbReference type="EMBL" id="NIDE01000004">
    <property type="protein sequence ID" value="OWK43128.1"/>
    <property type="molecule type" value="Genomic_DNA"/>
</dbReference>
<dbReference type="PANTHER" id="PTHR43711">
    <property type="entry name" value="TWO-COMPONENT HISTIDINE KINASE"/>
    <property type="match status" value="1"/>
</dbReference>
<dbReference type="Gene3D" id="3.30.565.10">
    <property type="entry name" value="Histidine kinase-like ATPase, C-terminal domain"/>
    <property type="match status" value="1"/>
</dbReference>
<keyword evidence="9" id="KW-1133">Transmembrane helix</keyword>
<dbReference type="InterPro" id="IPR036890">
    <property type="entry name" value="HATPase_C_sf"/>
</dbReference>
<feature type="transmembrane region" description="Helical" evidence="9">
    <location>
        <begin position="21"/>
        <end position="39"/>
    </location>
</feature>
<evidence type="ECO:0000256" key="4">
    <source>
        <dbReference type="ARBA" id="ARBA00022553"/>
    </source>
</evidence>
<dbReference type="AlphaFoldDB" id="A0A225DXA4"/>
<sequence length="572" mass="62934">MSYRAFKRLLGETSLERKCRWLLGSGVLVLMTVSFYIYSSQTEGLAYDQLAFTGRTLVAPIITRQHVGTSLRKESDLFGQDPEAARPGKLKDYKYKIIKPDATRPESQPSADDLAILQAFRADPRLTEDARSLPHLKEYYYYGAIRAGESCVACHRNQEAMSRYMDADEDRPAAGLANPALQPGDLMAVVRVELSTEMIEAGVHRNRALLIAFAIGTTFLILAGSYAVIRYVIVKPVKHLKAVSDAIAAGQLNVRSEIQTADEFEDLSDAFNRMLRNLTNVQERNRNLIADLDRKVDELARLNMALFESNRLKGDFLSTMSHELRTPLNSVIGFSEVLLNADNLSEKQHRWAANIMTSGQQLLAMINDILELAKAEAGKMRLHPEEMNVVAVCEQAAALYRQQAEKKNIDLRVQVAADVPKGRQDAGKLGQILNNLISNAIKFTPEGGRVTLRAATEGSQLVFTVTDTGVGIAAEEQELVFDKFRQASNPLTREQGGSGLGLSIVRELSKLLGGEVTLKSDLGRGSTFTVRVAARLKDDVSLAFDLPEEPVPPLRSLPPVPALREGTGDGIG</sequence>
<keyword evidence="9" id="KW-0472">Membrane</keyword>
<dbReference type="SUPFAM" id="SSF47384">
    <property type="entry name" value="Homodimeric domain of signal transducing histidine kinase"/>
    <property type="match status" value="1"/>
</dbReference>
<dbReference type="SMART" id="SM00387">
    <property type="entry name" value="HATPase_c"/>
    <property type="match status" value="1"/>
</dbReference>
<gene>
    <name evidence="12" type="ORF">FRUB_02727</name>
</gene>
<evidence type="ECO:0000256" key="8">
    <source>
        <dbReference type="SAM" id="MobiDB-lite"/>
    </source>
</evidence>
<evidence type="ECO:0000256" key="7">
    <source>
        <dbReference type="ARBA" id="ARBA00023012"/>
    </source>
</evidence>
<feature type="compositionally biased region" description="Pro residues" evidence="8">
    <location>
        <begin position="550"/>
        <end position="561"/>
    </location>
</feature>
<protein>
    <recommendedName>
        <fullName evidence="3">histidine kinase</fullName>
        <ecNumber evidence="3">2.7.13.3</ecNumber>
    </recommendedName>
</protein>
<accession>A0A225DXA4</accession>
<keyword evidence="13" id="KW-1185">Reference proteome</keyword>
<dbReference type="PRINTS" id="PR00344">
    <property type="entry name" value="BCTRLSENSOR"/>
</dbReference>
<dbReference type="SMART" id="SM00304">
    <property type="entry name" value="HAMP"/>
    <property type="match status" value="1"/>
</dbReference>
<dbReference type="SUPFAM" id="SSF55874">
    <property type="entry name" value="ATPase domain of HSP90 chaperone/DNA topoisomerase II/histidine kinase"/>
    <property type="match status" value="1"/>
</dbReference>
<evidence type="ECO:0000256" key="3">
    <source>
        <dbReference type="ARBA" id="ARBA00012438"/>
    </source>
</evidence>
<dbReference type="InterPro" id="IPR021796">
    <property type="entry name" value="Tll0287-like_dom"/>
</dbReference>
<keyword evidence="5" id="KW-0808">Transferase</keyword>
<dbReference type="PROSITE" id="PS50885">
    <property type="entry name" value="HAMP"/>
    <property type="match status" value="1"/>
</dbReference>
<dbReference type="Pfam" id="PF02518">
    <property type="entry name" value="HATPase_c"/>
    <property type="match status" value="1"/>
</dbReference>
<keyword evidence="4" id="KW-0597">Phosphoprotein</keyword>
<evidence type="ECO:0000259" key="11">
    <source>
        <dbReference type="PROSITE" id="PS50885"/>
    </source>
</evidence>
<comment type="catalytic activity">
    <reaction evidence="1">
        <text>ATP + protein L-histidine = ADP + protein N-phospho-L-histidine.</text>
        <dbReference type="EC" id="2.7.13.3"/>
    </reaction>
</comment>
<dbReference type="InterPro" id="IPR050736">
    <property type="entry name" value="Sensor_HK_Regulatory"/>
</dbReference>
<keyword evidence="9" id="KW-0812">Transmembrane</keyword>
<dbReference type="PANTHER" id="PTHR43711:SF31">
    <property type="entry name" value="HISTIDINE KINASE"/>
    <property type="match status" value="1"/>
</dbReference>
<feature type="transmembrane region" description="Helical" evidence="9">
    <location>
        <begin position="208"/>
        <end position="229"/>
    </location>
</feature>
<dbReference type="Pfam" id="PF00672">
    <property type="entry name" value="HAMP"/>
    <property type="match status" value="1"/>
</dbReference>
<dbReference type="Proteomes" id="UP000214646">
    <property type="component" value="Unassembled WGS sequence"/>
</dbReference>
<dbReference type="InterPro" id="IPR003594">
    <property type="entry name" value="HATPase_dom"/>
</dbReference>
<dbReference type="FunFam" id="3.30.565.10:FF:000010">
    <property type="entry name" value="Sensor histidine kinase RcsC"/>
    <property type="match status" value="1"/>
</dbReference>
<feature type="domain" description="HAMP" evidence="11">
    <location>
        <begin position="231"/>
        <end position="283"/>
    </location>
</feature>
<dbReference type="PROSITE" id="PS50109">
    <property type="entry name" value="HIS_KIN"/>
    <property type="match status" value="1"/>
</dbReference>
<evidence type="ECO:0000259" key="10">
    <source>
        <dbReference type="PROSITE" id="PS50109"/>
    </source>
</evidence>
<feature type="region of interest" description="Disordered" evidence="8">
    <location>
        <begin position="550"/>
        <end position="572"/>
    </location>
</feature>
<evidence type="ECO:0000256" key="6">
    <source>
        <dbReference type="ARBA" id="ARBA00022777"/>
    </source>
</evidence>
<dbReference type="InterPro" id="IPR003661">
    <property type="entry name" value="HisK_dim/P_dom"/>
</dbReference>
<evidence type="ECO:0000256" key="5">
    <source>
        <dbReference type="ARBA" id="ARBA00022679"/>
    </source>
</evidence>
<evidence type="ECO:0000256" key="1">
    <source>
        <dbReference type="ARBA" id="ARBA00000085"/>
    </source>
</evidence>
<dbReference type="GO" id="GO:0016020">
    <property type="term" value="C:membrane"/>
    <property type="evidence" value="ECO:0007669"/>
    <property type="project" value="UniProtKB-SubCell"/>
</dbReference>
<evidence type="ECO:0000256" key="9">
    <source>
        <dbReference type="SAM" id="Phobius"/>
    </source>
</evidence>
<dbReference type="SMART" id="SM00388">
    <property type="entry name" value="HisKA"/>
    <property type="match status" value="1"/>
</dbReference>
<comment type="subcellular location">
    <subcellularLocation>
        <location evidence="2">Membrane</location>
    </subcellularLocation>
</comment>
<feature type="domain" description="Histidine kinase" evidence="10">
    <location>
        <begin position="319"/>
        <end position="536"/>
    </location>
</feature>
<dbReference type="InterPro" id="IPR005467">
    <property type="entry name" value="His_kinase_dom"/>
</dbReference>
<dbReference type="InterPro" id="IPR003660">
    <property type="entry name" value="HAMP_dom"/>
</dbReference>